<evidence type="ECO:0000259" key="3">
    <source>
        <dbReference type="Pfam" id="PF09648"/>
    </source>
</evidence>
<protein>
    <recommendedName>
        <fullName evidence="3">Regulatory protein YycH-like domain-containing protein</fullName>
    </recommendedName>
</protein>
<evidence type="ECO:0000313" key="5">
    <source>
        <dbReference type="Proteomes" id="UP000318521"/>
    </source>
</evidence>
<keyword evidence="2" id="KW-0812">Transmembrane</keyword>
<dbReference type="GO" id="GO:0016020">
    <property type="term" value="C:membrane"/>
    <property type="evidence" value="ECO:0007669"/>
    <property type="project" value="InterPro"/>
</dbReference>
<dbReference type="InterPro" id="IPR018604">
    <property type="entry name" value="YycI-like"/>
</dbReference>
<dbReference type="Proteomes" id="UP000318521">
    <property type="component" value="Unassembled WGS sequence"/>
</dbReference>
<evidence type="ECO:0000256" key="1">
    <source>
        <dbReference type="SAM" id="MobiDB-lite"/>
    </source>
</evidence>
<gene>
    <name evidence="4" type="ORF">FN960_07195</name>
</gene>
<dbReference type="Gene3D" id="2.40.128.690">
    <property type="entry name" value="YycH protein, domain 3-like"/>
    <property type="match status" value="1"/>
</dbReference>
<evidence type="ECO:0000256" key="2">
    <source>
        <dbReference type="SAM" id="Phobius"/>
    </source>
</evidence>
<dbReference type="AlphaFoldDB" id="A0A554A1E2"/>
<dbReference type="RefSeq" id="WP_143848014.1">
    <property type="nucleotide sequence ID" value="NZ_VLXZ01000003.1"/>
</dbReference>
<feature type="region of interest" description="Disordered" evidence="1">
    <location>
        <begin position="262"/>
        <end position="289"/>
    </location>
</feature>
<feature type="domain" description="Regulatory protein YycH-like" evidence="3">
    <location>
        <begin position="31"/>
        <end position="247"/>
    </location>
</feature>
<feature type="compositionally biased region" description="Acidic residues" evidence="1">
    <location>
        <begin position="272"/>
        <end position="289"/>
    </location>
</feature>
<dbReference type="EMBL" id="VLXZ01000003">
    <property type="protein sequence ID" value="TSB47514.1"/>
    <property type="molecule type" value="Genomic_DNA"/>
</dbReference>
<dbReference type="Pfam" id="PF09648">
    <property type="entry name" value="YycI"/>
    <property type="match status" value="1"/>
</dbReference>
<reference evidence="4 5" key="1">
    <citation type="submission" date="2019-07" db="EMBL/GenBank/DDBJ databases">
        <authorList>
            <person name="Park Y.J."/>
            <person name="Jeong S.E."/>
            <person name="Jung H.S."/>
        </authorList>
    </citation>
    <scope>NUCLEOTIDE SEQUENCE [LARGE SCALE GENOMIC DNA]</scope>
    <source>
        <strain evidence="5">P16(2019)</strain>
    </source>
</reference>
<keyword evidence="2" id="KW-1133">Transmembrane helix</keyword>
<proteinExistence type="predicted"/>
<accession>A0A554A1E2</accession>
<evidence type="ECO:0000313" key="4">
    <source>
        <dbReference type="EMBL" id="TSB47514.1"/>
    </source>
</evidence>
<dbReference type="OrthoDB" id="2388036at2"/>
<feature type="transmembrane region" description="Helical" evidence="2">
    <location>
        <begin position="9"/>
        <end position="26"/>
    </location>
</feature>
<sequence>MNWSRTKTVFILTFFLLNIYLGWQLYQVNDDNQLSSITSSTIQDKLRQNQIDIATPLPDDMQEAEYIVGQQQTFTEIDVASLSGQEFDFLNEDRTLLSTLDEPFSLEADTVNIDQFLSVYVLHGDEYEVVRSEEFTIYLDQVFEDKTVFTNHNEPLILSLNEQGEIIGYEQHYSLFEKQGNPKDTLANLRAIETLINRQYITMNETVVNFEIGYYSFFSESPVFAPILKVDVDKGDDEEISYLVNAFEGTVQEHGMVVEDEEITEPLLDNPPEMEGEDLGPEEDLREEE</sequence>
<name>A0A554A1E2_9BACI</name>
<organism evidence="4 5">
    <name type="scientific">Alkalicoccobacillus porphyridii</name>
    <dbReference type="NCBI Taxonomy" id="2597270"/>
    <lineage>
        <taxon>Bacteria</taxon>
        <taxon>Bacillati</taxon>
        <taxon>Bacillota</taxon>
        <taxon>Bacilli</taxon>
        <taxon>Bacillales</taxon>
        <taxon>Bacillaceae</taxon>
        <taxon>Alkalicoccobacillus</taxon>
    </lineage>
</organism>
<keyword evidence="2" id="KW-0472">Membrane</keyword>
<comment type="caution">
    <text evidence="4">The sequence shown here is derived from an EMBL/GenBank/DDBJ whole genome shotgun (WGS) entry which is preliminary data.</text>
</comment>
<keyword evidence="5" id="KW-1185">Reference proteome</keyword>